<evidence type="ECO:0000313" key="1">
    <source>
        <dbReference type="EMBL" id="AFZ25801.1"/>
    </source>
</evidence>
<dbReference type="STRING" id="56107.Cylst_3677"/>
<dbReference type="RefSeq" id="WP_015209049.1">
    <property type="nucleotide sequence ID" value="NC_019757.1"/>
</dbReference>
<dbReference type="AlphaFoldDB" id="K9X181"/>
<dbReference type="Proteomes" id="UP000010475">
    <property type="component" value="Chromosome"/>
</dbReference>
<dbReference type="KEGG" id="csg:Cylst_3677"/>
<name>K9X181_9NOST</name>
<dbReference type="EMBL" id="CP003642">
    <property type="protein sequence ID" value="AFZ25801.1"/>
    <property type="molecule type" value="Genomic_DNA"/>
</dbReference>
<keyword evidence="2" id="KW-1185">Reference proteome</keyword>
<accession>K9X181</accession>
<gene>
    <name evidence="1" type="ORF">Cylst_3677</name>
</gene>
<protein>
    <submittedName>
        <fullName evidence="1">Uncharacterized protein</fullName>
    </submittedName>
</protein>
<sequence>MKAQIFMLGFLLTYTSFGLLECKAQSSVNQTDIHKQSQQAMTKQTVEIKFIDIIPRKPPMTELLMDVTLHNHYDQPCWFLLPVSIQSPILQKGGVDTLEAFELGGKGRVVLGRFLGTGKFQAFLLNAGAKLRIRRLPITLWEEKIVNQVHIEVVVASQLTINGEPAEAWFSTNPMSDLQADVIADQSKRLASRSTGNFKELPVSVVEKERFNVEVILFGDGKN</sequence>
<evidence type="ECO:0000313" key="2">
    <source>
        <dbReference type="Proteomes" id="UP000010475"/>
    </source>
</evidence>
<organism evidence="1 2">
    <name type="scientific">Cylindrospermum stagnale PCC 7417</name>
    <dbReference type="NCBI Taxonomy" id="56107"/>
    <lineage>
        <taxon>Bacteria</taxon>
        <taxon>Bacillati</taxon>
        <taxon>Cyanobacteriota</taxon>
        <taxon>Cyanophyceae</taxon>
        <taxon>Nostocales</taxon>
        <taxon>Nostocaceae</taxon>
        <taxon>Cylindrospermum</taxon>
    </lineage>
</organism>
<reference evidence="1 2" key="1">
    <citation type="submission" date="2012-06" db="EMBL/GenBank/DDBJ databases">
        <title>Finished chromosome of genome of Cylindrospermum stagnale PCC 7417.</title>
        <authorList>
            <consortium name="US DOE Joint Genome Institute"/>
            <person name="Gugger M."/>
            <person name="Coursin T."/>
            <person name="Rippka R."/>
            <person name="Tandeau De Marsac N."/>
            <person name="Huntemann M."/>
            <person name="Wei C.-L."/>
            <person name="Han J."/>
            <person name="Detter J.C."/>
            <person name="Han C."/>
            <person name="Tapia R."/>
            <person name="Chen A."/>
            <person name="Kyrpides N."/>
            <person name="Mavromatis K."/>
            <person name="Markowitz V."/>
            <person name="Szeto E."/>
            <person name="Ivanova N."/>
            <person name="Pagani I."/>
            <person name="Pati A."/>
            <person name="Goodwin L."/>
            <person name="Nordberg H.P."/>
            <person name="Cantor M.N."/>
            <person name="Hua S.X."/>
            <person name="Woyke T."/>
            <person name="Kerfeld C.A."/>
        </authorList>
    </citation>
    <scope>NUCLEOTIDE SEQUENCE [LARGE SCALE GENOMIC DNA]</scope>
    <source>
        <strain evidence="1 2">PCC 7417</strain>
    </source>
</reference>
<dbReference type="HOGENOM" id="CLU_1208146_0_0_3"/>
<proteinExistence type="predicted"/>